<comment type="pathway">
    <text evidence="5">Pyrimidine metabolism; dTMP biosynthesis via salvage pathway; dTMP from thymine: step 1/2.</text>
</comment>
<comment type="catalytic activity">
    <reaction evidence="5">
        <text>thymidine + phosphate = 2-deoxy-alpha-D-ribose 1-phosphate + thymine</text>
        <dbReference type="Rhea" id="RHEA:16037"/>
        <dbReference type="ChEBI" id="CHEBI:17748"/>
        <dbReference type="ChEBI" id="CHEBI:17821"/>
        <dbReference type="ChEBI" id="CHEBI:43474"/>
        <dbReference type="ChEBI" id="CHEBI:57259"/>
        <dbReference type="EC" id="2.4.2.4"/>
    </reaction>
</comment>
<name>A0ABM1K412_GEKJA</name>
<dbReference type="Pfam" id="PF02885">
    <property type="entry name" value="Glycos_trans_3N"/>
    <property type="match status" value="1"/>
</dbReference>
<dbReference type="PIRSF" id="PIRSF000478">
    <property type="entry name" value="TP_PyNP"/>
    <property type="match status" value="1"/>
</dbReference>
<evidence type="ECO:0000259" key="7">
    <source>
        <dbReference type="SMART" id="SM00941"/>
    </source>
</evidence>
<dbReference type="InterPro" id="IPR017872">
    <property type="entry name" value="Pyrmidine_PPase_CS"/>
</dbReference>
<dbReference type="EC" id="2.4.2.4" evidence="5"/>
<dbReference type="InterPro" id="IPR036320">
    <property type="entry name" value="Glycosyl_Trfase_fam3_N_dom_sf"/>
</dbReference>
<evidence type="ECO:0000313" key="9">
    <source>
        <dbReference type="RefSeq" id="XP_015268449.1"/>
    </source>
</evidence>
<reference evidence="9" key="1">
    <citation type="submission" date="2025-08" db="UniProtKB">
        <authorList>
            <consortium name="RefSeq"/>
        </authorList>
    </citation>
    <scope>IDENTIFICATION</scope>
</reference>
<dbReference type="InterPro" id="IPR000312">
    <property type="entry name" value="Glycosyl_Trfase_fam3"/>
</dbReference>
<keyword evidence="4 5" id="KW-0808">Transferase</keyword>
<dbReference type="Pfam" id="PF00591">
    <property type="entry name" value="Glycos_transf_3"/>
    <property type="match status" value="1"/>
</dbReference>
<gene>
    <name evidence="9" type="primary">TYMP</name>
</gene>
<keyword evidence="8" id="KW-1185">Reference proteome</keyword>
<dbReference type="SUPFAM" id="SSF54680">
    <property type="entry name" value="Pyrimidine nucleoside phosphorylase C-terminal domain"/>
    <property type="match status" value="1"/>
</dbReference>
<feature type="region of interest" description="Disordered" evidence="6">
    <location>
        <begin position="460"/>
        <end position="511"/>
    </location>
</feature>
<dbReference type="Gene3D" id="3.90.1170.30">
    <property type="entry name" value="Pyrimidine nucleoside phosphorylase-like, C-terminal domain"/>
    <property type="match status" value="1"/>
</dbReference>
<comment type="function">
    <text evidence="5">Catalyzes the reversible phosphorolysis of thymidine. The produced molecules are then utilized as carbon and energy sources or in the rescue of pyrimidine bases for nucleotide synthesis.</text>
</comment>
<feature type="region of interest" description="Disordered" evidence="6">
    <location>
        <begin position="1"/>
        <end position="33"/>
    </location>
</feature>
<dbReference type="Gene3D" id="3.40.1030.10">
    <property type="entry name" value="Nucleoside phosphorylase/phosphoribosyltransferase catalytic domain"/>
    <property type="match status" value="1"/>
</dbReference>
<dbReference type="GeneID" id="107111916"/>
<dbReference type="Pfam" id="PF07831">
    <property type="entry name" value="PYNP_C"/>
    <property type="match status" value="1"/>
</dbReference>
<sequence length="511" mass="53994">MFSSEGLGDPETGFSHSTVPDPGSGVSVPEIIRKKRDGEKLKEEEIRAFVRGVTKGTLKDGQIGAMLMAIRLQGMGAEETLALTREMAASGRVLEWPEKWRGLLVDKHSTGGVGDKVSLPLAPALAACGCKVPMISGRGLGHTGGTLDKLESVPGFKVSQSPEKMEEILETVGCCIVEQSQELVPADKALYALRDVTATVDSLPLITGSILSKKAAENISALVLDVKFGSAALYPTLESAQELAESLVSVGTQLGISSVAVLSRMDEPVGRRVGHSLEVLEALECLEGGGPADLRELVTTLGGTLLWQCGRVASVPEGAARVAHALDDGSALRTFQAMLQAQGVEAATARALCVGSEDERFQMLGRARTQEELLAPKDGTVQQILALPVAQVLHRLGAGRTREGQAINHHVGAEVLTSVGQPLRKGSPWLRIHHGSPKLSDGDRSALQAALILGDPFPPRSKVAKTIFPQTPLKEAGSMGRPERPEQEQNLGAPSHRPADSKPVGPGRDFP</sequence>
<accession>A0ABM1K412</accession>
<dbReference type="InterPro" id="IPR013102">
    <property type="entry name" value="PYNP_C"/>
</dbReference>
<comment type="similarity">
    <text evidence="1 5">Belongs to the thymidine/pyrimidine-nucleoside phosphorylase family.</text>
</comment>
<dbReference type="InterPro" id="IPR035902">
    <property type="entry name" value="Nuc_phospho_transferase"/>
</dbReference>
<evidence type="ECO:0000313" key="8">
    <source>
        <dbReference type="Proteomes" id="UP000694871"/>
    </source>
</evidence>
<dbReference type="PANTHER" id="PTHR10515:SF0">
    <property type="entry name" value="THYMIDINE PHOSPHORYLASE"/>
    <property type="match status" value="1"/>
</dbReference>
<proteinExistence type="inferred from homology"/>
<organism evidence="8 9">
    <name type="scientific">Gekko japonicus</name>
    <name type="common">Schlegel's Japanese gecko</name>
    <dbReference type="NCBI Taxonomy" id="146911"/>
    <lineage>
        <taxon>Eukaryota</taxon>
        <taxon>Metazoa</taxon>
        <taxon>Chordata</taxon>
        <taxon>Craniata</taxon>
        <taxon>Vertebrata</taxon>
        <taxon>Euteleostomi</taxon>
        <taxon>Lepidosauria</taxon>
        <taxon>Squamata</taxon>
        <taxon>Bifurcata</taxon>
        <taxon>Gekkota</taxon>
        <taxon>Gekkonidae</taxon>
        <taxon>Gekkoninae</taxon>
        <taxon>Gekko</taxon>
    </lineage>
</organism>
<dbReference type="Proteomes" id="UP000694871">
    <property type="component" value="Unplaced"/>
</dbReference>
<dbReference type="PANTHER" id="PTHR10515">
    <property type="entry name" value="THYMIDINE PHOSPHORYLASE"/>
    <property type="match status" value="1"/>
</dbReference>
<dbReference type="SMART" id="SM00941">
    <property type="entry name" value="PYNP_C"/>
    <property type="match status" value="1"/>
</dbReference>
<evidence type="ECO:0000256" key="2">
    <source>
        <dbReference type="ARBA" id="ARBA00011738"/>
    </source>
</evidence>
<evidence type="ECO:0000256" key="6">
    <source>
        <dbReference type="SAM" id="MobiDB-lite"/>
    </source>
</evidence>
<dbReference type="RefSeq" id="XP_015268449.1">
    <property type="nucleotide sequence ID" value="XM_015412963.1"/>
</dbReference>
<dbReference type="PROSITE" id="PS00647">
    <property type="entry name" value="THYMID_PHOSPHORYLASE"/>
    <property type="match status" value="1"/>
</dbReference>
<evidence type="ECO:0000256" key="3">
    <source>
        <dbReference type="ARBA" id="ARBA00022676"/>
    </source>
</evidence>
<dbReference type="NCBIfam" id="NF004490">
    <property type="entry name" value="PRK05820.1"/>
    <property type="match status" value="1"/>
</dbReference>
<dbReference type="InterPro" id="IPR036566">
    <property type="entry name" value="PYNP-like_C_sf"/>
</dbReference>
<dbReference type="SUPFAM" id="SSF52418">
    <property type="entry name" value="Nucleoside phosphorylase/phosphoribosyltransferase catalytic domain"/>
    <property type="match status" value="1"/>
</dbReference>
<dbReference type="InterPro" id="IPR000053">
    <property type="entry name" value="Thymidine/pyrmidine_PPase"/>
</dbReference>
<dbReference type="InterPro" id="IPR017459">
    <property type="entry name" value="Glycosyl_Trfase_fam3_N_dom"/>
</dbReference>
<keyword evidence="3 5" id="KW-0328">Glycosyltransferase</keyword>
<evidence type="ECO:0000256" key="1">
    <source>
        <dbReference type="ARBA" id="ARBA00006915"/>
    </source>
</evidence>
<evidence type="ECO:0000256" key="4">
    <source>
        <dbReference type="ARBA" id="ARBA00022679"/>
    </source>
</evidence>
<dbReference type="NCBIfam" id="TIGR02644">
    <property type="entry name" value="Y_phosphoryl"/>
    <property type="match status" value="1"/>
</dbReference>
<protein>
    <recommendedName>
        <fullName evidence="5">Thymidine phosphorylase</fullName>
        <shortName evidence="5">TP</shortName>
        <ecNumber evidence="5">2.4.2.4</ecNumber>
    </recommendedName>
    <alternativeName>
        <fullName evidence="5">TdRPase</fullName>
    </alternativeName>
</protein>
<dbReference type="InterPro" id="IPR018090">
    <property type="entry name" value="Pyrmidine_PPas_bac/euk"/>
</dbReference>
<dbReference type="Gene3D" id="1.20.970.10">
    <property type="entry name" value="Transferase, Pyrimidine Nucleoside Phosphorylase, Chain C"/>
    <property type="match status" value="1"/>
</dbReference>
<comment type="subunit">
    <text evidence="2 5">Homodimer.</text>
</comment>
<evidence type="ECO:0000256" key="5">
    <source>
        <dbReference type="PIRNR" id="PIRNR000478"/>
    </source>
</evidence>
<feature type="domain" description="Pyrimidine nucleoside phosphorylase C-terminal" evidence="7">
    <location>
        <begin position="380"/>
        <end position="454"/>
    </location>
</feature>
<dbReference type="SUPFAM" id="SSF47648">
    <property type="entry name" value="Nucleoside phosphorylase/phosphoribosyltransferase N-terminal domain"/>
    <property type="match status" value="1"/>
</dbReference>